<organism evidence="2 3">
    <name type="scientific">Nephila pilipes</name>
    <name type="common">Giant wood spider</name>
    <name type="synonym">Nephila maculata</name>
    <dbReference type="NCBI Taxonomy" id="299642"/>
    <lineage>
        <taxon>Eukaryota</taxon>
        <taxon>Metazoa</taxon>
        <taxon>Ecdysozoa</taxon>
        <taxon>Arthropoda</taxon>
        <taxon>Chelicerata</taxon>
        <taxon>Arachnida</taxon>
        <taxon>Araneae</taxon>
        <taxon>Araneomorphae</taxon>
        <taxon>Entelegynae</taxon>
        <taxon>Araneoidea</taxon>
        <taxon>Nephilidae</taxon>
        <taxon>Nephila</taxon>
    </lineage>
</organism>
<name>A0A8X6NG56_NEPPI</name>
<dbReference type="Proteomes" id="UP000887013">
    <property type="component" value="Unassembled WGS sequence"/>
</dbReference>
<evidence type="ECO:0000313" key="2">
    <source>
        <dbReference type="EMBL" id="GFT12814.1"/>
    </source>
</evidence>
<feature type="signal peptide" evidence="1">
    <location>
        <begin position="1"/>
        <end position="23"/>
    </location>
</feature>
<gene>
    <name evidence="2" type="ORF">NPIL_657371</name>
</gene>
<dbReference type="EMBL" id="BMAW01057791">
    <property type="protein sequence ID" value="GFT12814.1"/>
    <property type="molecule type" value="Genomic_DNA"/>
</dbReference>
<keyword evidence="1" id="KW-0732">Signal</keyword>
<reference evidence="2" key="1">
    <citation type="submission" date="2020-08" db="EMBL/GenBank/DDBJ databases">
        <title>Multicomponent nature underlies the extraordinary mechanical properties of spider dragline silk.</title>
        <authorList>
            <person name="Kono N."/>
            <person name="Nakamura H."/>
            <person name="Mori M."/>
            <person name="Yoshida Y."/>
            <person name="Ohtoshi R."/>
            <person name="Malay A.D."/>
            <person name="Moran D.A.P."/>
            <person name="Tomita M."/>
            <person name="Numata K."/>
            <person name="Arakawa K."/>
        </authorList>
    </citation>
    <scope>NUCLEOTIDE SEQUENCE</scope>
</reference>
<accession>A0A8X6NG56</accession>
<dbReference type="OrthoDB" id="5959886at2759"/>
<proteinExistence type="predicted"/>
<protein>
    <submittedName>
        <fullName evidence="2">Uncharacterized protein</fullName>
    </submittedName>
</protein>
<keyword evidence="3" id="KW-1185">Reference proteome</keyword>
<comment type="caution">
    <text evidence="2">The sequence shown here is derived from an EMBL/GenBank/DDBJ whole genome shotgun (WGS) entry which is preliminary data.</text>
</comment>
<sequence length="196" mass="22244">MLPILYVFHFIFIGGWIIPSVGSSLNAQNSVYEVITSNSSAESNDNLTQSNSADCRFENLGLEDVMFINSNKMYIPAVNIKMDSSQRLIIINFVKICQNCTEELKREIFRQCSKAIHCAHGFEIFSNGSALVYNDLMQPGTFELREGKLLTCTNSSNDDDINSIVDEGILMFKRRHSPILGLIQIKHNRFQREIVK</sequence>
<evidence type="ECO:0000256" key="1">
    <source>
        <dbReference type="SAM" id="SignalP"/>
    </source>
</evidence>
<dbReference type="AlphaFoldDB" id="A0A8X6NG56"/>
<evidence type="ECO:0000313" key="3">
    <source>
        <dbReference type="Proteomes" id="UP000887013"/>
    </source>
</evidence>
<feature type="chain" id="PRO_5036452719" evidence="1">
    <location>
        <begin position="24"/>
        <end position="196"/>
    </location>
</feature>